<dbReference type="EMBL" id="DVHK01000103">
    <property type="protein sequence ID" value="HIR67366.1"/>
    <property type="molecule type" value="Genomic_DNA"/>
</dbReference>
<evidence type="ECO:0000313" key="2">
    <source>
        <dbReference type="Proteomes" id="UP000823913"/>
    </source>
</evidence>
<dbReference type="InterPro" id="IPR013324">
    <property type="entry name" value="RNA_pol_sigma_r3/r4-like"/>
</dbReference>
<accession>A0A9D1E6Z5</accession>
<reference evidence="1" key="1">
    <citation type="submission" date="2020-10" db="EMBL/GenBank/DDBJ databases">
        <authorList>
            <person name="Gilroy R."/>
        </authorList>
    </citation>
    <scope>NUCLEOTIDE SEQUENCE</scope>
    <source>
        <strain evidence="1">ChiW16-3235</strain>
    </source>
</reference>
<dbReference type="Proteomes" id="UP000823913">
    <property type="component" value="Unassembled WGS sequence"/>
</dbReference>
<proteinExistence type="predicted"/>
<name>A0A9D1E6Z5_9FIRM</name>
<gene>
    <name evidence="1" type="ORF">IAB94_04915</name>
</gene>
<protein>
    <submittedName>
        <fullName evidence="1">Uncharacterized protein</fullName>
    </submittedName>
</protein>
<organism evidence="1 2">
    <name type="scientific">Candidatus Coproplasma avicola</name>
    <dbReference type="NCBI Taxonomy" id="2840744"/>
    <lineage>
        <taxon>Bacteria</taxon>
        <taxon>Bacillati</taxon>
        <taxon>Bacillota</taxon>
        <taxon>Clostridia</taxon>
        <taxon>Eubacteriales</taxon>
        <taxon>Candidatus Coproplasma</taxon>
    </lineage>
</organism>
<dbReference type="AlphaFoldDB" id="A0A9D1E6Z5"/>
<dbReference type="SUPFAM" id="SSF88659">
    <property type="entry name" value="Sigma3 and sigma4 domains of RNA polymerase sigma factors"/>
    <property type="match status" value="1"/>
</dbReference>
<sequence length="108" mass="12563">MTLNEIRQQLKTIRLYYTSKARFSAAFDTLPHSVTQLAEQYAKIVRTAPLDLYLIYYELYVKGLTQEAAAVDLNYSAEYIRQKNKKLLLFLQQRINEQGGEPIEGDRT</sequence>
<comment type="caution">
    <text evidence="1">The sequence shown here is derived from an EMBL/GenBank/DDBJ whole genome shotgun (WGS) entry which is preliminary data.</text>
</comment>
<reference evidence="1" key="2">
    <citation type="journal article" date="2021" name="PeerJ">
        <title>Extensive microbial diversity within the chicken gut microbiome revealed by metagenomics and culture.</title>
        <authorList>
            <person name="Gilroy R."/>
            <person name="Ravi A."/>
            <person name="Getino M."/>
            <person name="Pursley I."/>
            <person name="Horton D.L."/>
            <person name="Alikhan N.F."/>
            <person name="Baker D."/>
            <person name="Gharbi K."/>
            <person name="Hall N."/>
            <person name="Watson M."/>
            <person name="Adriaenssens E.M."/>
            <person name="Foster-Nyarko E."/>
            <person name="Jarju S."/>
            <person name="Secka A."/>
            <person name="Antonio M."/>
            <person name="Oren A."/>
            <person name="Chaudhuri R.R."/>
            <person name="La Ragione R."/>
            <person name="Hildebrand F."/>
            <person name="Pallen M.J."/>
        </authorList>
    </citation>
    <scope>NUCLEOTIDE SEQUENCE</scope>
    <source>
        <strain evidence="1">ChiW16-3235</strain>
    </source>
</reference>
<evidence type="ECO:0000313" key="1">
    <source>
        <dbReference type="EMBL" id="HIR67366.1"/>
    </source>
</evidence>